<feature type="compositionally biased region" description="Basic and acidic residues" evidence="1">
    <location>
        <begin position="72"/>
        <end position="87"/>
    </location>
</feature>
<reference evidence="3 4" key="1">
    <citation type="submission" date="2015-08" db="EMBL/GenBank/DDBJ databases">
        <title>Genome sequence of the pristinamycin over-producing bacterium Streptomyces pristinaespiralis HCCB10218.</title>
        <authorList>
            <person name="Tian J."/>
            <person name="Yang J."/>
            <person name="Li L."/>
            <person name="Ruan L."/>
            <person name="Wei W."/>
            <person name="Zheng G."/>
            <person name="Wei Z."/>
            <person name="Yang S."/>
            <person name="Ge M."/>
            <person name="Jiang W."/>
            <person name="Lu Y."/>
        </authorList>
    </citation>
    <scope>NUCLEOTIDE SEQUENCE [LARGE SCALE GENOMIC DNA]</scope>
    <source>
        <strain evidence="3 4">HCCB 10218</strain>
    </source>
</reference>
<dbReference type="AlphaFoldDB" id="A0A0M4DGT8"/>
<feature type="compositionally biased region" description="Low complexity" evidence="1">
    <location>
        <begin position="188"/>
        <end position="198"/>
    </location>
</feature>
<feature type="region of interest" description="Disordered" evidence="1">
    <location>
        <begin position="364"/>
        <end position="408"/>
    </location>
</feature>
<accession>A0A0M4DGT8</accession>
<feature type="compositionally biased region" description="Low complexity" evidence="1">
    <location>
        <begin position="143"/>
        <end position="159"/>
    </location>
</feature>
<proteinExistence type="predicted"/>
<dbReference type="Proteomes" id="UP000060513">
    <property type="component" value="Chromosome"/>
</dbReference>
<evidence type="ECO:0000313" key="2">
    <source>
        <dbReference type="EMBL" id="ALC18594.1"/>
    </source>
</evidence>
<dbReference type="EMBL" id="CP011340">
    <property type="protein sequence ID" value="ALC25371.1"/>
    <property type="molecule type" value="Genomic_DNA"/>
</dbReference>
<dbReference type="PATRIC" id="fig|38300.4.peg.304"/>
<dbReference type="EMBL" id="CP011340">
    <property type="protein sequence ID" value="ALC18594.1"/>
    <property type="molecule type" value="Genomic_DNA"/>
</dbReference>
<name>A0A0M4DGT8_STRPR</name>
<protein>
    <submittedName>
        <fullName evidence="3">Uncharacterized protein</fullName>
    </submittedName>
</protein>
<feature type="compositionally biased region" description="Low complexity" evidence="1">
    <location>
        <begin position="340"/>
        <end position="352"/>
    </location>
</feature>
<sequence length="408" mass="42283">MAVRSATAGSRSPPAHRPTKAPLPGRRPGRPVLPPRTRTAEAAPQQRATPAPLGPGPGPADRRRQRSGARPNRVDGRSAEGSYDRPPHGRCTLADRACRYRACEAPVRRLRPHHSPGPGTTNQRRPAAASGQGQATRGTVRGPAKAAEPAASGAAPAAARSNRHAGRATSTAARQQGVITGPPDAVGRGRQIPRARGAPAGGDRRTTPPGRAYNWSRLPAGSTTGPSNGATAVRQRAVTTGPHPTALLGRQPARSGQIPRALRPLRPRPPNSPGPGLQLVAAARRQHDGAQQRGSGLAACHAGRRPVPASGGARVPGWGRRQRGNGRAADGSHHRGRAGRAGPARAGGQARAGVVGVGVWKSRRYHSRGGFAGSPVRISTGVPSTRSWSPARTTSVVRQRRTTLASGR</sequence>
<dbReference type="KEGG" id="spri:SPRI_0288"/>
<gene>
    <name evidence="2" type="ORF">SPRI_0288</name>
    <name evidence="3" type="ORF">SPRI_7065</name>
</gene>
<feature type="compositionally biased region" description="Polar residues" evidence="1">
    <location>
        <begin position="381"/>
        <end position="391"/>
    </location>
</feature>
<dbReference type="KEGG" id="spri:SPRI_7065"/>
<evidence type="ECO:0000313" key="4">
    <source>
        <dbReference type="Proteomes" id="UP000060513"/>
    </source>
</evidence>
<evidence type="ECO:0000256" key="1">
    <source>
        <dbReference type="SAM" id="MobiDB-lite"/>
    </source>
</evidence>
<evidence type="ECO:0000313" key="3">
    <source>
        <dbReference type="EMBL" id="ALC25371.1"/>
    </source>
</evidence>
<organism evidence="3">
    <name type="scientific">Streptomyces pristinaespiralis</name>
    <dbReference type="NCBI Taxonomy" id="38300"/>
    <lineage>
        <taxon>Bacteria</taxon>
        <taxon>Bacillati</taxon>
        <taxon>Actinomycetota</taxon>
        <taxon>Actinomycetes</taxon>
        <taxon>Kitasatosporales</taxon>
        <taxon>Streptomycetaceae</taxon>
        <taxon>Streptomyces</taxon>
    </lineage>
</organism>
<feature type="compositionally biased region" description="Polar residues" evidence="1">
    <location>
        <begin position="168"/>
        <end position="178"/>
    </location>
</feature>
<feature type="region of interest" description="Disordered" evidence="1">
    <location>
        <begin position="1"/>
        <end position="352"/>
    </location>
</feature>
<feature type="compositionally biased region" description="Polar residues" evidence="1">
    <location>
        <begin position="221"/>
        <end position="230"/>
    </location>
</feature>